<reference evidence="2" key="3">
    <citation type="submission" date="2019-06" db="EMBL/GenBank/DDBJ databases">
        <authorList>
            <person name="Poynton C."/>
            <person name="Hasenbein S."/>
            <person name="Benoit J.B."/>
            <person name="Sepulveda M.S."/>
            <person name="Poelchau M.F."/>
            <person name="Murali S.C."/>
            <person name="Chen S."/>
            <person name="Glastad K.M."/>
            <person name="Werren J.H."/>
            <person name="Vineis J.H."/>
            <person name="Bowen J.L."/>
            <person name="Friedrich M."/>
            <person name="Jones J."/>
            <person name="Robertson H.M."/>
            <person name="Feyereisen R."/>
            <person name="Mechler-Hickson A."/>
            <person name="Mathers N."/>
            <person name="Lee C.E."/>
            <person name="Colbourne J.K."/>
            <person name="Biales A."/>
            <person name="Johnston J.S."/>
            <person name="Wellborn G.A."/>
            <person name="Rosendale A.J."/>
            <person name="Cridge A.G."/>
            <person name="Munoz-Torres M.C."/>
            <person name="Bain P.A."/>
            <person name="Manny A.R."/>
            <person name="Major K.M."/>
            <person name="Lambert F.N."/>
            <person name="Vulpe C.D."/>
            <person name="Tuck P."/>
            <person name="Blalock B.J."/>
            <person name="Lin Y.-Y."/>
            <person name="Smith M.E."/>
            <person name="Ochoa-Acuna H."/>
            <person name="Chen M.-J.M."/>
            <person name="Childers C.P."/>
            <person name="Qu J."/>
            <person name="Dugan S."/>
            <person name="Lee S.L."/>
            <person name="Chao H."/>
            <person name="Dinh H."/>
            <person name="Han Y."/>
            <person name="Doddapaneni H."/>
            <person name="Worley K.C."/>
            <person name="Muzny D.M."/>
            <person name="Gibbs R.A."/>
            <person name="Richards S."/>
        </authorList>
    </citation>
    <scope>NUCLEOTIDE SEQUENCE</scope>
    <source>
        <strain evidence="2">HAZT.00-mixed</strain>
        <tissue evidence="2">Whole organism</tissue>
    </source>
</reference>
<sequence length="122" mass="12545">MSPQVDAEALRRIFEKFGSIASVTTPKGSAGETLVPTGGCDEPPKGVRGRLSPTGWFYSLGGAEDAAECLDGSLVGGKTVEVRVDGEHLAPTCCVALTRCVAPTCCVAPTRCVAPTYCVAPT</sequence>
<dbReference type="CDD" id="cd00590">
    <property type="entry name" value="RRM_SF"/>
    <property type="match status" value="1"/>
</dbReference>
<dbReference type="SUPFAM" id="SSF54928">
    <property type="entry name" value="RNA-binding domain, RBD"/>
    <property type="match status" value="1"/>
</dbReference>
<dbReference type="EMBL" id="JQDR03005225">
    <property type="protein sequence ID" value="KAA0201651.1"/>
    <property type="molecule type" value="Genomic_DNA"/>
</dbReference>
<evidence type="ECO:0008006" key="3">
    <source>
        <dbReference type="Google" id="ProtNLM"/>
    </source>
</evidence>
<dbReference type="Gene3D" id="3.30.70.330">
    <property type="match status" value="1"/>
</dbReference>
<reference evidence="2" key="2">
    <citation type="journal article" date="2018" name="Environ. Sci. Technol.">
        <title>The Toxicogenome of Hyalella azteca: A Model for Sediment Ecotoxicology and Evolutionary Toxicology.</title>
        <authorList>
            <person name="Poynton H.C."/>
            <person name="Hasenbein S."/>
            <person name="Benoit J.B."/>
            <person name="Sepulveda M.S."/>
            <person name="Poelchau M.F."/>
            <person name="Hughes D.S.T."/>
            <person name="Murali S.C."/>
            <person name="Chen S."/>
            <person name="Glastad K.M."/>
            <person name="Goodisman M.A.D."/>
            <person name="Werren J.H."/>
            <person name="Vineis J.H."/>
            <person name="Bowen J.L."/>
            <person name="Friedrich M."/>
            <person name="Jones J."/>
            <person name="Robertson H.M."/>
            <person name="Feyereisen R."/>
            <person name="Mechler-Hickson A."/>
            <person name="Mathers N."/>
            <person name="Lee C.E."/>
            <person name="Colbourne J.K."/>
            <person name="Biales A."/>
            <person name="Johnston J.S."/>
            <person name="Wellborn G.A."/>
            <person name="Rosendale A.J."/>
            <person name="Cridge A.G."/>
            <person name="Munoz-Torres M.C."/>
            <person name="Bain P.A."/>
            <person name="Manny A.R."/>
            <person name="Major K.M."/>
            <person name="Lambert F.N."/>
            <person name="Vulpe C.D."/>
            <person name="Tuck P."/>
            <person name="Blalock B.J."/>
            <person name="Lin Y.Y."/>
            <person name="Smith M.E."/>
            <person name="Ochoa-Acuna H."/>
            <person name="Chen M.M."/>
            <person name="Childers C.P."/>
            <person name="Qu J."/>
            <person name="Dugan S."/>
            <person name="Lee S.L."/>
            <person name="Chao H."/>
            <person name="Dinh H."/>
            <person name="Han Y."/>
            <person name="Doddapaneni H."/>
            <person name="Worley K.C."/>
            <person name="Muzny D.M."/>
            <person name="Gibbs R.A."/>
            <person name="Richards S."/>
        </authorList>
    </citation>
    <scope>NUCLEOTIDE SEQUENCE</scope>
    <source>
        <strain evidence="2">HAZT.00-mixed</strain>
        <tissue evidence="2">Whole organism</tissue>
    </source>
</reference>
<evidence type="ECO:0000313" key="2">
    <source>
        <dbReference type="EMBL" id="KAA0201651.1"/>
    </source>
</evidence>
<proteinExistence type="predicted"/>
<dbReference type="Proteomes" id="UP000711488">
    <property type="component" value="Unassembled WGS sequence"/>
</dbReference>
<dbReference type="AlphaFoldDB" id="A0A6A0H8V0"/>
<evidence type="ECO:0000256" key="1">
    <source>
        <dbReference type="SAM" id="MobiDB-lite"/>
    </source>
</evidence>
<accession>A0A6A0H8V0</accession>
<reference evidence="2" key="1">
    <citation type="submission" date="2014-08" db="EMBL/GenBank/DDBJ databases">
        <authorList>
            <person name="Murali S."/>
            <person name="Richards S."/>
            <person name="Bandaranaike D."/>
            <person name="Bellair M."/>
            <person name="Blankenburg K."/>
            <person name="Chao H."/>
            <person name="Dinh H."/>
            <person name="Doddapaneni H."/>
            <person name="Dugan-Rocha S."/>
            <person name="Elkadiri S."/>
            <person name="Gnanaolivu R."/>
            <person name="Hughes D."/>
            <person name="Lee S."/>
            <person name="Li M."/>
            <person name="Ming W."/>
            <person name="Munidasa M."/>
            <person name="Muniz J."/>
            <person name="Nguyen L."/>
            <person name="Osuji N."/>
            <person name="Pu L.-L."/>
            <person name="Puazo M."/>
            <person name="Skinner E."/>
            <person name="Qu C."/>
            <person name="Quiroz J."/>
            <person name="Raj R."/>
            <person name="Weissenberger G."/>
            <person name="Xin Y."/>
            <person name="Zou X."/>
            <person name="Han Y."/>
            <person name="Worley K."/>
            <person name="Muzny D."/>
            <person name="Gibbs R."/>
        </authorList>
    </citation>
    <scope>NUCLEOTIDE SEQUENCE</scope>
    <source>
        <strain evidence="2">HAZT.00-mixed</strain>
        <tissue evidence="2">Whole organism</tissue>
    </source>
</reference>
<dbReference type="InterPro" id="IPR035979">
    <property type="entry name" value="RBD_domain_sf"/>
</dbReference>
<feature type="region of interest" description="Disordered" evidence="1">
    <location>
        <begin position="27"/>
        <end position="46"/>
    </location>
</feature>
<gene>
    <name evidence="2" type="ORF">HAZT_HAZT008608</name>
</gene>
<protein>
    <recommendedName>
        <fullName evidence="3">RRM domain-containing protein</fullName>
    </recommendedName>
</protein>
<organism evidence="2">
    <name type="scientific">Hyalella azteca</name>
    <name type="common">Amphipod</name>
    <dbReference type="NCBI Taxonomy" id="294128"/>
    <lineage>
        <taxon>Eukaryota</taxon>
        <taxon>Metazoa</taxon>
        <taxon>Ecdysozoa</taxon>
        <taxon>Arthropoda</taxon>
        <taxon>Crustacea</taxon>
        <taxon>Multicrustacea</taxon>
        <taxon>Malacostraca</taxon>
        <taxon>Eumalacostraca</taxon>
        <taxon>Peracarida</taxon>
        <taxon>Amphipoda</taxon>
        <taxon>Senticaudata</taxon>
        <taxon>Talitrida</taxon>
        <taxon>Talitroidea</taxon>
        <taxon>Hyalellidae</taxon>
        <taxon>Hyalella</taxon>
    </lineage>
</organism>
<dbReference type="InterPro" id="IPR012677">
    <property type="entry name" value="Nucleotide-bd_a/b_plait_sf"/>
</dbReference>
<comment type="caution">
    <text evidence="2">The sequence shown here is derived from an EMBL/GenBank/DDBJ whole genome shotgun (WGS) entry which is preliminary data.</text>
</comment>
<name>A0A6A0H8V0_HYAAZ</name>
<dbReference type="GO" id="GO:0003676">
    <property type="term" value="F:nucleic acid binding"/>
    <property type="evidence" value="ECO:0007669"/>
    <property type="project" value="InterPro"/>
</dbReference>